<evidence type="ECO:0000256" key="4">
    <source>
        <dbReference type="ARBA" id="ARBA00022741"/>
    </source>
</evidence>
<keyword evidence="6" id="KW-0067">ATP-binding</keyword>
<gene>
    <name evidence="9" type="primary">folK</name>
    <name evidence="9" type="ORF">IAB19_08280</name>
</gene>
<evidence type="ECO:0000256" key="6">
    <source>
        <dbReference type="ARBA" id="ARBA00022840"/>
    </source>
</evidence>
<keyword evidence="7" id="KW-0289">Folate biosynthesis</keyword>
<dbReference type="PANTHER" id="PTHR43071:SF2">
    <property type="entry name" value="2-AMINO-4-HYDROXY-6-HYDROXYMETHYLDIHYDROPTERIDINE PYROPHOSPHOKINASE"/>
    <property type="match status" value="1"/>
</dbReference>
<evidence type="ECO:0000259" key="8">
    <source>
        <dbReference type="Pfam" id="PF01288"/>
    </source>
</evidence>
<evidence type="ECO:0000313" key="10">
    <source>
        <dbReference type="Proteomes" id="UP000823631"/>
    </source>
</evidence>
<dbReference type="SUPFAM" id="SSF55083">
    <property type="entry name" value="6-hydroxymethyl-7,8-dihydropterin pyrophosphokinase, HPPK"/>
    <property type="match status" value="1"/>
</dbReference>
<dbReference type="EC" id="2.7.6.3" evidence="2"/>
<keyword evidence="3 9" id="KW-0808">Transferase</keyword>
<dbReference type="PANTHER" id="PTHR43071">
    <property type="entry name" value="2-AMINO-4-HYDROXY-6-HYDROXYMETHYLDIHYDROPTERIDINE PYROPHOSPHOKINASE"/>
    <property type="match status" value="1"/>
</dbReference>
<keyword evidence="4" id="KW-0547">Nucleotide-binding</keyword>
<reference evidence="9" key="2">
    <citation type="journal article" date="2021" name="PeerJ">
        <title>Extensive microbial diversity within the chicken gut microbiome revealed by metagenomics and culture.</title>
        <authorList>
            <person name="Gilroy R."/>
            <person name="Ravi A."/>
            <person name="Getino M."/>
            <person name="Pursley I."/>
            <person name="Horton D.L."/>
            <person name="Alikhan N.F."/>
            <person name="Baker D."/>
            <person name="Gharbi K."/>
            <person name="Hall N."/>
            <person name="Watson M."/>
            <person name="Adriaenssens E.M."/>
            <person name="Foster-Nyarko E."/>
            <person name="Jarju S."/>
            <person name="Secka A."/>
            <person name="Antonio M."/>
            <person name="Oren A."/>
            <person name="Chaudhuri R.R."/>
            <person name="La Ragione R."/>
            <person name="Hildebrand F."/>
            <person name="Pallen M.J."/>
        </authorList>
    </citation>
    <scope>NUCLEOTIDE SEQUENCE</scope>
    <source>
        <strain evidence="9">17213</strain>
    </source>
</reference>
<accession>A0A9D9DBH5</accession>
<evidence type="ECO:0000256" key="7">
    <source>
        <dbReference type="ARBA" id="ARBA00022909"/>
    </source>
</evidence>
<proteinExistence type="predicted"/>
<dbReference type="EMBL" id="JADINH010000170">
    <property type="protein sequence ID" value="MBO8416360.1"/>
    <property type="molecule type" value="Genomic_DNA"/>
</dbReference>
<comment type="caution">
    <text evidence="9">The sequence shown here is derived from an EMBL/GenBank/DDBJ whole genome shotgun (WGS) entry which is preliminary data.</text>
</comment>
<comment type="pathway">
    <text evidence="1">Cofactor biosynthesis; tetrahydrofolate biosynthesis; 2-amino-4-hydroxy-6-hydroxymethyl-7,8-dihydropteridine diphosphate from 7,8-dihydroneopterin triphosphate: step 4/4.</text>
</comment>
<keyword evidence="5" id="KW-0418">Kinase</keyword>
<reference evidence="9" key="1">
    <citation type="submission" date="2020-10" db="EMBL/GenBank/DDBJ databases">
        <authorList>
            <person name="Gilroy R."/>
        </authorList>
    </citation>
    <scope>NUCLEOTIDE SEQUENCE</scope>
    <source>
        <strain evidence="9">17213</strain>
    </source>
</reference>
<name>A0A9D9DBH5_9GAMM</name>
<evidence type="ECO:0000256" key="2">
    <source>
        <dbReference type="ARBA" id="ARBA00013253"/>
    </source>
</evidence>
<evidence type="ECO:0000313" key="9">
    <source>
        <dbReference type="EMBL" id="MBO8416360.1"/>
    </source>
</evidence>
<evidence type="ECO:0000256" key="3">
    <source>
        <dbReference type="ARBA" id="ARBA00022679"/>
    </source>
</evidence>
<dbReference type="InterPro" id="IPR000550">
    <property type="entry name" value="Hppk"/>
</dbReference>
<dbReference type="Gene3D" id="3.30.70.560">
    <property type="entry name" value="7,8-Dihydro-6-hydroxymethylpterin-pyrophosphokinase HPPK"/>
    <property type="match status" value="1"/>
</dbReference>
<evidence type="ECO:0000256" key="5">
    <source>
        <dbReference type="ARBA" id="ARBA00022777"/>
    </source>
</evidence>
<protein>
    <recommendedName>
        <fullName evidence="2">2-amino-4-hydroxy-6-hydroxymethyldihydropteridine diphosphokinase</fullName>
        <ecNumber evidence="2">2.7.6.3</ecNumber>
    </recommendedName>
</protein>
<dbReference type="AlphaFoldDB" id="A0A9D9DBH5"/>
<organism evidence="9 10">
    <name type="scientific">Candidatus Avisuccinivibrio stercorigallinarum</name>
    <dbReference type="NCBI Taxonomy" id="2840704"/>
    <lineage>
        <taxon>Bacteria</taxon>
        <taxon>Pseudomonadati</taxon>
        <taxon>Pseudomonadota</taxon>
        <taxon>Gammaproteobacteria</taxon>
        <taxon>Aeromonadales</taxon>
        <taxon>Succinivibrionaceae</taxon>
        <taxon>Succinivibrionaceae incertae sedis</taxon>
        <taxon>Candidatus Avisuccinivibrio</taxon>
    </lineage>
</organism>
<dbReference type="Proteomes" id="UP000823631">
    <property type="component" value="Unassembled WGS sequence"/>
</dbReference>
<dbReference type="GO" id="GO:0046656">
    <property type="term" value="P:folic acid biosynthetic process"/>
    <property type="evidence" value="ECO:0007669"/>
    <property type="project" value="UniProtKB-KW"/>
</dbReference>
<dbReference type="GO" id="GO:0005524">
    <property type="term" value="F:ATP binding"/>
    <property type="evidence" value="ECO:0007669"/>
    <property type="project" value="UniProtKB-KW"/>
</dbReference>
<dbReference type="GO" id="GO:0003848">
    <property type="term" value="F:2-amino-4-hydroxy-6-hydroxymethyldihydropteridine diphosphokinase activity"/>
    <property type="evidence" value="ECO:0007669"/>
    <property type="project" value="UniProtKB-EC"/>
</dbReference>
<sequence length="176" mass="20183">MAQVYLGIGSNLNRENALLFAKANLAPLFKDYAQSSVWQSHAIREAEPDYLNMVSGGQTDLSLEQLLAAIDDIEKRAGSEMMFHNGTNFGIKRRLDIDVLLYDDVVTTEPCKLPRHDIQDYPFVLCPLCELNDSIIHPLLKLPIKEIWNEMSPRLPAKMKVVKYDFDWNRECPDWS</sequence>
<evidence type="ECO:0000256" key="1">
    <source>
        <dbReference type="ARBA" id="ARBA00005051"/>
    </source>
</evidence>
<dbReference type="GO" id="GO:0016301">
    <property type="term" value="F:kinase activity"/>
    <property type="evidence" value="ECO:0007669"/>
    <property type="project" value="UniProtKB-KW"/>
</dbReference>
<dbReference type="Pfam" id="PF01288">
    <property type="entry name" value="HPPK"/>
    <property type="match status" value="1"/>
</dbReference>
<dbReference type="InterPro" id="IPR035907">
    <property type="entry name" value="Hppk_sf"/>
</dbReference>
<feature type="domain" description="7,8-dihydro-6-hydroxymethylpterin-pyrophosphokinase" evidence="8">
    <location>
        <begin position="5"/>
        <end position="132"/>
    </location>
</feature>
<dbReference type="NCBIfam" id="TIGR01498">
    <property type="entry name" value="folK"/>
    <property type="match status" value="1"/>
</dbReference>